<proteinExistence type="predicted"/>
<accession>A0A1D2K077</accession>
<keyword evidence="1" id="KW-1133">Transmembrane helix</keyword>
<dbReference type="AlphaFoldDB" id="A0A1D2K077"/>
<keyword evidence="1" id="KW-0812">Transmembrane</keyword>
<feature type="transmembrane region" description="Helical" evidence="1">
    <location>
        <begin position="7"/>
        <end position="37"/>
    </location>
</feature>
<dbReference type="EMBL" id="CP023483">
    <property type="protein sequence ID" value="ATF26438.1"/>
    <property type="molecule type" value="Genomic_DNA"/>
</dbReference>
<evidence type="ECO:0000313" key="5">
    <source>
        <dbReference type="Proteomes" id="UP000270190"/>
    </source>
</evidence>
<name>A0A1D2K077_BROTH</name>
<dbReference type="RefSeq" id="WP_029090674.1">
    <property type="nucleotide sequence ID" value="NZ_CBCPIX010000010.1"/>
</dbReference>
<dbReference type="Proteomes" id="UP000243591">
    <property type="component" value="Chromosome"/>
</dbReference>
<reference evidence="2 4" key="1">
    <citation type="submission" date="2017-09" db="EMBL/GenBank/DDBJ databases">
        <title>Complete Genome Sequences of Two Strains of the Meat Spoilage Bacterium Brochothrix thermosphacta Isolated from Ground Chicken.</title>
        <authorList>
            <person name="Paoli G.C."/>
            <person name="Wijey C."/>
            <person name="Chen C.-Y."/>
            <person name="Nguyen L."/>
            <person name="Yan X."/>
            <person name="Irwin P.L."/>
        </authorList>
    </citation>
    <scope>NUCLEOTIDE SEQUENCE [LARGE SCALE GENOMIC DNA]</scope>
    <source>
        <strain evidence="2 4">BI</strain>
    </source>
</reference>
<reference evidence="5" key="3">
    <citation type="submission" date="2018-04" db="EMBL/GenBank/DDBJ databases">
        <authorList>
            <person name="Illikoud N."/>
        </authorList>
    </citation>
    <scope>NUCLEOTIDE SEQUENCE [LARGE SCALE GENOMIC DNA]</scope>
</reference>
<feature type="transmembrane region" description="Helical" evidence="1">
    <location>
        <begin position="49"/>
        <end position="82"/>
    </location>
</feature>
<keyword evidence="1" id="KW-0472">Membrane</keyword>
<keyword evidence="4" id="KW-1185">Reference proteome</keyword>
<dbReference type="STRING" id="2756.BFR44_08755"/>
<evidence type="ECO:0000313" key="3">
    <source>
        <dbReference type="EMBL" id="SPP25885.1"/>
    </source>
</evidence>
<dbReference type="OrthoDB" id="10006871at2"/>
<dbReference type="KEGG" id="bths:CNY62_08605"/>
<reference evidence="3" key="2">
    <citation type="submission" date="2018-04" db="EMBL/GenBank/DDBJ databases">
        <authorList>
            <person name="Go L.Y."/>
            <person name="Mitchell J.A."/>
        </authorList>
    </citation>
    <scope>NUCLEOTIDE SEQUENCE</scope>
    <source>
        <strain evidence="3">BSAS1 3</strain>
    </source>
</reference>
<dbReference type="GeneID" id="66536849"/>
<organism evidence="2 4">
    <name type="scientific">Brochothrix thermosphacta</name>
    <name type="common">Microbacterium thermosphactum</name>
    <dbReference type="NCBI Taxonomy" id="2756"/>
    <lineage>
        <taxon>Bacteria</taxon>
        <taxon>Bacillati</taxon>
        <taxon>Bacillota</taxon>
        <taxon>Bacilli</taxon>
        <taxon>Bacillales</taxon>
        <taxon>Listeriaceae</taxon>
        <taxon>Brochothrix</taxon>
    </lineage>
</organism>
<gene>
    <name evidence="3" type="ORF">BTBSAS_10162</name>
    <name evidence="2" type="ORF">CNY62_08605</name>
</gene>
<dbReference type="EMBL" id="OUNC01000001">
    <property type="protein sequence ID" value="SPP25885.1"/>
    <property type="molecule type" value="Genomic_DNA"/>
</dbReference>
<sequence length="102" mass="11750">MPILFMLLVVALGILLFLSFWSVLVICIGLGFIYYGLQQFKIAKGWVKWLHPIVVILGIGLVISQWKFALFVTIVSVGFYYINKHKRANAKNRNQSVFEYKP</sequence>
<protein>
    <submittedName>
        <fullName evidence="2">Uncharacterized protein</fullName>
    </submittedName>
</protein>
<evidence type="ECO:0000313" key="4">
    <source>
        <dbReference type="Proteomes" id="UP000243591"/>
    </source>
</evidence>
<dbReference type="Proteomes" id="UP000270190">
    <property type="component" value="Unassembled WGS sequence"/>
</dbReference>
<evidence type="ECO:0000256" key="1">
    <source>
        <dbReference type="SAM" id="Phobius"/>
    </source>
</evidence>
<evidence type="ECO:0000313" key="2">
    <source>
        <dbReference type="EMBL" id="ATF26438.1"/>
    </source>
</evidence>